<dbReference type="FunFam" id="3.40.50.12780:FF:000012">
    <property type="entry name" value="Non-ribosomal peptide synthetase"/>
    <property type="match status" value="1"/>
</dbReference>
<dbReference type="InterPro" id="IPR042099">
    <property type="entry name" value="ANL_N_sf"/>
</dbReference>
<dbReference type="Gene3D" id="3.40.50.720">
    <property type="entry name" value="NAD(P)-binding Rossmann-like Domain"/>
    <property type="match status" value="1"/>
</dbReference>
<dbReference type="FunFam" id="3.40.50.980:FF:000001">
    <property type="entry name" value="Non-ribosomal peptide synthetase"/>
    <property type="match status" value="1"/>
</dbReference>
<evidence type="ECO:0000259" key="5">
    <source>
        <dbReference type="PROSITE" id="PS50075"/>
    </source>
</evidence>
<dbReference type="PROSITE" id="PS00455">
    <property type="entry name" value="AMP_BINDING"/>
    <property type="match status" value="1"/>
</dbReference>
<dbReference type="NCBIfam" id="TIGR01733">
    <property type="entry name" value="AA-adenyl-dom"/>
    <property type="match status" value="1"/>
</dbReference>
<gene>
    <name evidence="7" type="primary">lgrD_1</name>
    <name evidence="6" type="ORF">Lqua_3026</name>
    <name evidence="7" type="ORF">NCTC12376_01137</name>
</gene>
<dbReference type="Pfam" id="PF00550">
    <property type="entry name" value="PP-binding"/>
    <property type="match status" value="1"/>
</dbReference>
<dbReference type="InterPro" id="IPR009081">
    <property type="entry name" value="PP-bd_ACP"/>
</dbReference>
<keyword evidence="8" id="KW-1185">Reference proteome</keyword>
<dbReference type="InterPro" id="IPR000873">
    <property type="entry name" value="AMP-dep_synth/lig_dom"/>
</dbReference>
<dbReference type="InterPro" id="IPR036736">
    <property type="entry name" value="ACP-like_sf"/>
</dbReference>
<proteinExistence type="predicted"/>
<dbReference type="InterPro" id="IPR001242">
    <property type="entry name" value="Condensation_dom"/>
</dbReference>
<dbReference type="PANTHER" id="PTHR45527">
    <property type="entry name" value="NONRIBOSOMAL PEPTIDE SYNTHETASE"/>
    <property type="match status" value="1"/>
</dbReference>
<dbReference type="SUPFAM" id="SSF52777">
    <property type="entry name" value="CoA-dependent acyltransferases"/>
    <property type="match status" value="2"/>
</dbReference>
<accession>A0A378KZS2</accession>
<dbReference type="CDD" id="cd05235">
    <property type="entry name" value="SDR_e1"/>
    <property type="match status" value="1"/>
</dbReference>
<dbReference type="GO" id="GO:0005737">
    <property type="term" value="C:cytoplasm"/>
    <property type="evidence" value="ECO:0007669"/>
    <property type="project" value="TreeGrafter"/>
</dbReference>
<dbReference type="InterPro" id="IPR013120">
    <property type="entry name" value="FAR_NAD-bd"/>
</dbReference>
<dbReference type="InterPro" id="IPR025110">
    <property type="entry name" value="AMP-bd_C"/>
</dbReference>
<evidence type="ECO:0000256" key="3">
    <source>
        <dbReference type="ARBA" id="ARBA00022553"/>
    </source>
</evidence>
<feature type="domain" description="Carrier" evidence="5">
    <location>
        <begin position="997"/>
        <end position="1074"/>
    </location>
</feature>
<dbReference type="Gene3D" id="3.30.559.10">
    <property type="entry name" value="Chloramphenicol acetyltransferase-like domain"/>
    <property type="match status" value="1"/>
</dbReference>
<dbReference type="Proteomes" id="UP000254230">
    <property type="component" value="Unassembled WGS sequence"/>
</dbReference>
<dbReference type="InterPro" id="IPR045851">
    <property type="entry name" value="AMP-bd_C_sf"/>
</dbReference>
<dbReference type="InterPro" id="IPR020845">
    <property type="entry name" value="AMP-binding_CS"/>
</dbReference>
<dbReference type="Gene3D" id="3.30.559.30">
    <property type="entry name" value="Nonribosomal peptide synthetase, condensation domain"/>
    <property type="match status" value="1"/>
</dbReference>
<dbReference type="Proteomes" id="UP000054639">
    <property type="component" value="Unassembled WGS sequence"/>
</dbReference>
<evidence type="ECO:0000313" key="8">
    <source>
        <dbReference type="Proteomes" id="UP000054639"/>
    </source>
</evidence>
<dbReference type="RefSeq" id="WP_058475151.1">
    <property type="nucleotide sequence ID" value="NZ_CAAAIL010000003.1"/>
</dbReference>
<organism evidence="7 9">
    <name type="scientific">Legionella quateirensis</name>
    <dbReference type="NCBI Taxonomy" id="45072"/>
    <lineage>
        <taxon>Bacteria</taxon>
        <taxon>Pseudomonadati</taxon>
        <taxon>Pseudomonadota</taxon>
        <taxon>Gammaproteobacteria</taxon>
        <taxon>Legionellales</taxon>
        <taxon>Legionellaceae</taxon>
        <taxon>Legionella</taxon>
    </lineage>
</organism>
<evidence type="ECO:0000256" key="4">
    <source>
        <dbReference type="ARBA" id="ARBA00022598"/>
    </source>
</evidence>
<evidence type="ECO:0000313" key="7">
    <source>
        <dbReference type="EMBL" id="STY17340.1"/>
    </source>
</evidence>
<evidence type="ECO:0000313" key="6">
    <source>
        <dbReference type="EMBL" id="KTD43672.1"/>
    </source>
</evidence>
<dbReference type="GO" id="GO:0043041">
    <property type="term" value="P:amino acid activation for nonribosomal peptide biosynthetic process"/>
    <property type="evidence" value="ECO:0007669"/>
    <property type="project" value="TreeGrafter"/>
</dbReference>
<keyword evidence="2" id="KW-0596">Phosphopantetheine</keyword>
<dbReference type="GO" id="GO:0016874">
    <property type="term" value="F:ligase activity"/>
    <property type="evidence" value="ECO:0007669"/>
    <property type="project" value="UniProtKB-KW"/>
</dbReference>
<dbReference type="Pfam" id="PF13193">
    <property type="entry name" value="AMP-binding_C"/>
    <property type="match status" value="1"/>
</dbReference>
<reference evidence="6 8" key="1">
    <citation type="submission" date="2015-11" db="EMBL/GenBank/DDBJ databases">
        <title>Genomic analysis of 38 Legionella species identifies large and diverse effector repertoires.</title>
        <authorList>
            <person name="Burstein D."/>
            <person name="Amaro F."/>
            <person name="Zusman T."/>
            <person name="Lifshitz Z."/>
            <person name="Cohen O."/>
            <person name="Gilbert J.A."/>
            <person name="Pupko T."/>
            <person name="Shuman H.A."/>
            <person name="Segal G."/>
        </authorList>
    </citation>
    <scope>NUCLEOTIDE SEQUENCE [LARGE SCALE GENOMIC DNA]</scope>
    <source>
        <strain evidence="6 8">ATCC 49507</strain>
    </source>
</reference>
<dbReference type="Pfam" id="PF00501">
    <property type="entry name" value="AMP-binding"/>
    <property type="match status" value="1"/>
</dbReference>
<dbReference type="InterPro" id="IPR023213">
    <property type="entry name" value="CAT-like_dom_sf"/>
</dbReference>
<reference evidence="7 9" key="2">
    <citation type="submission" date="2018-06" db="EMBL/GenBank/DDBJ databases">
        <authorList>
            <consortium name="Pathogen Informatics"/>
            <person name="Doyle S."/>
        </authorList>
    </citation>
    <scope>NUCLEOTIDE SEQUENCE [LARGE SCALE GENOMIC DNA]</scope>
    <source>
        <strain evidence="7 9">NCTC12376</strain>
    </source>
</reference>
<dbReference type="InterPro" id="IPR010071">
    <property type="entry name" value="AA_adenyl_dom"/>
</dbReference>
<dbReference type="Pfam" id="PF07993">
    <property type="entry name" value="NAD_binding_4"/>
    <property type="match status" value="1"/>
</dbReference>
<dbReference type="PROSITE" id="PS50075">
    <property type="entry name" value="CARRIER"/>
    <property type="match status" value="1"/>
</dbReference>
<dbReference type="OrthoDB" id="9757559at2"/>
<dbReference type="Gene3D" id="3.30.300.30">
    <property type="match status" value="1"/>
</dbReference>
<dbReference type="SUPFAM" id="SSF47336">
    <property type="entry name" value="ACP-like"/>
    <property type="match status" value="1"/>
</dbReference>
<dbReference type="GO" id="GO:0047462">
    <property type="term" value="F:phenylalanine racemase (ATP-hydrolyzing) activity"/>
    <property type="evidence" value="ECO:0007669"/>
    <property type="project" value="UniProtKB-EC"/>
</dbReference>
<sequence>MAYEYFEQKHDLAQSFELSIGQKELWFIHSMGGCAQSAYNEPLIYTLEGYLPINVLKKAFTLLMQKHDILRTSFNTDDEGNLLQSVHQSASLDFHLVELNDEEEITAYINQEIAKPFNLMNASAMRVSLIKKNESEHVLVIVLHHIITDGTSFSILVDDLNTFYSQIMRGEVQEELTRTSFYTHVLFEQENYATADYQEQVEQVAEQLKSYSGLNFLTTPSSQQKDIYSGNRVYFTLENELYEQMICFSKAHRATVFHVLYSVYALLISHYTRSNDVVIGVPFANRESDLEKEIIGYFINTMPVRLVLEEQNSFLDLVIKVKSLIFAYLSRQSVSFEHIAPKLNLERRAAGQHPLIQTLFVWGSTDKLQLSFDGINAQLQQHYDTKTSKFDVSLFMLEEKKEVIGYFEYRDCLFDRELIEQFATSFKILLKNILNSPEQVLGSFSLLDDGRKQHMKERFFTAKLGREVTQSLGELFSQTASHYPKNIGLVFGTNRYDYETIDKKSNQWASYIRAKYKQLYNQELVSDTLIALCVDRNEDMIFGMLGILKAGAAYVPVDPQYPQERINYIINHSKASLLLTHKKQDALNLEFSTTHTIYMDDTSIAVSPDFVNRALNHRVNPKDIAYVLYTSGSTGKPKGVAVTHENVNCLFASLDKQFNLNNNDVWSLFHTFCFDISVWEIWGAFLYGGSLIVIPYEVTRDTKQFYDLIAAEQVTVLTQTASAFQLFINEDLRSNKKLESLRYVGFVGESLKVSILRPWVEKYGTEQPRLANLYGITETTVYTNYKFVTQQDIDKGRDNIGWPLEEFSMCVLDHNNEWCPVGIVGEICIGGRGLSRGYLYRDDLTKEKFFPDPYASYLGLPEGALLYRTGDLGRWMEDGSIEYLGRKDFQIKLRGFRIELGEIEAALGSFDGITHTVVLLKGVGDSAYLAAYYTTKPGVAIENNALMAHLKSFLPDYMVPKIVTELPSFPMTVNGKIDRNVLNQRHDIPTSTQAIIPLRSQLEHEIAAIWAGILKVPLDVIGSSSNFFELGGNSLLVVKMLTQLNNKLKMDFLLGRFIAAPTIATLSAQTDTHYDTTKDVREFCDRLDNDRVLAENIRPLKETNPNILNPKNILITGVTGFLGAHMLFELLNTTEAQIYCLIRASSKEEALHRIVMKQKHYKLVPAHSNRIIPVLGDLNQPQLGLSEHDFEFLAKEIDSIMHVGAWVHHIYDYSLLYHSNVQSVKEALKLAVSVKNKALHFVSTLAAGVISPVKRLPGLSPDSIEAQLSFNGYLTTKWVAEQLLKEANERGIVAHVYRPGNIIAGINGIYEPGDNHTLLRLKGLLQLEKGFIGSQEQVEMMPVDLLSQAIINLSQRPNLFSYNLNNIKTILWSDYLQLAKNFGFCFQALDDEEQWNNIINNLDEDNALYKLSHFYKIRTNARETDLESTTIAPDYEIITPSYQEMIEQQFHSLITSGFLEKPQRMDCTKAVIEPEVMSYDV</sequence>
<dbReference type="SUPFAM" id="SSF51735">
    <property type="entry name" value="NAD(P)-binding Rossmann-fold domains"/>
    <property type="match status" value="1"/>
</dbReference>
<dbReference type="Gene3D" id="1.10.1200.10">
    <property type="entry name" value="ACP-like"/>
    <property type="match status" value="1"/>
</dbReference>
<evidence type="ECO:0000313" key="9">
    <source>
        <dbReference type="Proteomes" id="UP000254230"/>
    </source>
</evidence>
<dbReference type="Pfam" id="PF00668">
    <property type="entry name" value="Condensation"/>
    <property type="match status" value="1"/>
</dbReference>
<dbReference type="InterPro" id="IPR036291">
    <property type="entry name" value="NAD(P)-bd_dom_sf"/>
</dbReference>
<keyword evidence="7" id="KW-0413">Isomerase</keyword>
<dbReference type="EC" id="5.1.1.11" evidence="7"/>
<comment type="cofactor">
    <cofactor evidence="1">
        <name>pantetheine 4'-phosphate</name>
        <dbReference type="ChEBI" id="CHEBI:47942"/>
    </cofactor>
</comment>
<dbReference type="PROSITE" id="PS00012">
    <property type="entry name" value="PHOSPHOPANTETHEINE"/>
    <property type="match status" value="1"/>
</dbReference>
<protein>
    <submittedName>
        <fullName evidence="7">Non-ribosomal peptide synthetase/polyketide synthetase</fullName>
        <ecNumber evidence="7">5.1.1.11</ecNumber>
    </submittedName>
</protein>
<dbReference type="SUPFAM" id="SSF56801">
    <property type="entry name" value="Acetyl-CoA synthetase-like"/>
    <property type="match status" value="1"/>
</dbReference>
<dbReference type="InterPro" id="IPR006162">
    <property type="entry name" value="Ppantetheine_attach_site"/>
</dbReference>
<dbReference type="EMBL" id="UGOW01000001">
    <property type="protein sequence ID" value="STY17340.1"/>
    <property type="molecule type" value="Genomic_DNA"/>
</dbReference>
<dbReference type="EMBL" id="LNYR01000046">
    <property type="protein sequence ID" value="KTD43672.1"/>
    <property type="molecule type" value="Genomic_DNA"/>
</dbReference>
<dbReference type="Gene3D" id="3.40.50.12780">
    <property type="entry name" value="N-terminal domain of ligase-like"/>
    <property type="match status" value="1"/>
</dbReference>
<dbReference type="InterPro" id="IPR010080">
    <property type="entry name" value="Thioester_reductase-like_dom"/>
</dbReference>
<dbReference type="PANTHER" id="PTHR45527:SF1">
    <property type="entry name" value="FATTY ACID SYNTHASE"/>
    <property type="match status" value="1"/>
</dbReference>
<evidence type="ECO:0000256" key="2">
    <source>
        <dbReference type="ARBA" id="ARBA00022450"/>
    </source>
</evidence>
<keyword evidence="4" id="KW-0436">Ligase</keyword>
<evidence type="ECO:0000256" key="1">
    <source>
        <dbReference type="ARBA" id="ARBA00001957"/>
    </source>
</evidence>
<dbReference type="NCBIfam" id="TIGR01746">
    <property type="entry name" value="Thioester-redct"/>
    <property type="match status" value="1"/>
</dbReference>
<dbReference type="GO" id="GO:0044550">
    <property type="term" value="P:secondary metabolite biosynthetic process"/>
    <property type="evidence" value="ECO:0007669"/>
    <property type="project" value="TreeGrafter"/>
</dbReference>
<dbReference type="STRING" id="45072.Lqua_3026"/>
<name>A0A378KZS2_9GAMM</name>
<dbReference type="GO" id="GO:0031177">
    <property type="term" value="F:phosphopantetheine binding"/>
    <property type="evidence" value="ECO:0007669"/>
    <property type="project" value="TreeGrafter"/>
</dbReference>
<keyword evidence="3" id="KW-0597">Phosphoprotein</keyword>